<dbReference type="SFLD" id="SFLDG01082">
    <property type="entry name" value="B12-binding_domain_containing"/>
    <property type="match status" value="1"/>
</dbReference>
<evidence type="ECO:0000256" key="7">
    <source>
        <dbReference type="ARBA" id="ARBA00023004"/>
    </source>
</evidence>
<accession>F6B5Z5</accession>
<feature type="binding site" evidence="10">
    <location>
        <position position="82"/>
    </location>
    <ligand>
        <name>[4Fe-4S] cluster</name>
        <dbReference type="ChEBI" id="CHEBI:49883"/>
        <label>1</label>
    </ligand>
</feature>
<dbReference type="PROSITE" id="PS51918">
    <property type="entry name" value="RADICAL_SAM"/>
    <property type="match status" value="1"/>
</dbReference>
<dbReference type="InterPro" id="IPR007197">
    <property type="entry name" value="rSAM"/>
</dbReference>
<dbReference type="SMART" id="SM00729">
    <property type="entry name" value="Elp3"/>
    <property type="match status" value="1"/>
</dbReference>
<dbReference type="SUPFAM" id="SSF102114">
    <property type="entry name" value="Radical SAM enzymes"/>
    <property type="match status" value="1"/>
</dbReference>
<dbReference type="GO" id="GO:0051539">
    <property type="term" value="F:4 iron, 4 sulfur cluster binding"/>
    <property type="evidence" value="ECO:0007669"/>
    <property type="project" value="UniProtKB-UniRule"/>
</dbReference>
<dbReference type="InterPro" id="IPR012340">
    <property type="entry name" value="NA-bd_OB-fold"/>
</dbReference>
<dbReference type="EC" id="2.8.4.4" evidence="10"/>
<dbReference type="NCBIfam" id="TIGR00089">
    <property type="entry name" value="MiaB/RimO family radical SAM methylthiotransferase"/>
    <property type="match status" value="1"/>
</dbReference>
<dbReference type="SFLD" id="SFLDS00029">
    <property type="entry name" value="Radical_SAM"/>
    <property type="match status" value="1"/>
</dbReference>
<dbReference type="SFLD" id="SFLDG01061">
    <property type="entry name" value="methylthiotransferase"/>
    <property type="match status" value="1"/>
</dbReference>
<dbReference type="NCBIfam" id="TIGR01125">
    <property type="entry name" value="30S ribosomal protein S12 methylthiotransferase RimO"/>
    <property type="match status" value="1"/>
</dbReference>
<dbReference type="Gene3D" id="3.40.50.12160">
    <property type="entry name" value="Methylthiotransferase, N-terminal domain"/>
    <property type="match status" value="1"/>
</dbReference>
<dbReference type="InterPro" id="IPR020612">
    <property type="entry name" value="Methylthiotransferase_CS"/>
</dbReference>
<evidence type="ECO:0000259" key="11">
    <source>
        <dbReference type="PROSITE" id="PS50926"/>
    </source>
</evidence>
<protein>
    <recommendedName>
        <fullName evidence="10">Ribosomal protein uS12 methylthiotransferase RimO</fullName>
        <shortName evidence="10">uS12 MTTase</shortName>
        <shortName evidence="10">uS12 methylthiotransferase</shortName>
        <ecNumber evidence="10">2.8.4.4</ecNumber>
    </recommendedName>
    <alternativeName>
        <fullName evidence="10">Ribosomal protein uS12 (aspartate-C(3))-methylthiotransferase</fullName>
    </alternativeName>
    <alternativeName>
        <fullName evidence="10">Ribosome maturation factor RimO</fullName>
    </alternativeName>
</protein>
<dbReference type="GO" id="GO:0046872">
    <property type="term" value="F:metal ion binding"/>
    <property type="evidence" value="ECO:0007669"/>
    <property type="project" value="UniProtKB-KW"/>
</dbReference>
<name>F6B5Z5_DESCC</name>
<dbReference type="EMBL" id="CP002736">
    <property type="protein sequence ID" value="AEF94314.1"/>
    <property type="molecule type" value="Genomic_DNA"/>
</dbReference>
<dbReference type="AlphaFoldDB" id="F6B5Z5"/>
<proteinExistence type="inferred from homology"/>
<dbReference type="Pfam" id="PF04055">
    <property type="entry name" value="Radical_SAM"/>
    <property type="match status" value="1"/>
</dbReference>
<comment type="catalytic activity">
    <reaction evidence="9">
        <text>N(6)-dimethylallyladenosine(37) in tRNA + (sulfur carrier)-SH + AH2 + 2 S-adenosyl-L-methionine = 2-methylsulfanyl-N(6)-dimethylallyladenosine(37) in tRNA + (sulfur carrier)-H + 5'-deoxyadenosine + L-methionine + A + S-adenosyl-L-homocysteine + 2 H(+)</text>
        <dbReference type="Rhea" id="RHEA:37067"/>
        <dbReference type="Rhea" id="RHEA-COMP:10375"/>
        <dbReference type="Rhea" id="RHEA-COMP:10376"/>
        <dbReference type="Rhea" id="RHEA-COMP:14737"/>
        <dbReference type="Rhea" id="RHEA-COMP:14739"/>
        <dbReference type="ChEBI" id="CHEBI:13193"/>
        <dbReference type="ChEBI" id="CHEBI:15378"/>
        <dbReference type="ChEBI" id="CHEBI:17319"/>
        <dbReference type="ChEBI" id="CHEBI:17499"/>
        <dbReference type="ChEBI" id="CHEBI:29917"/>
        <dbReference type="ChEBI" id="CHEBI:57844"/>
        <dbReference type="ChEBI" id="CHEBI:57856"/>
        <dbReference type="ChEBI" id="CHEBI:59789"/>
        <dbReference type="ChEBI" id="CHEBI:64428"/>
        <dbReference type="ChEBI" id="CHEBI:74415"/>
        <dbReference type="ChEBI" id="CHEBI:74417"/>
        <dbReference type="EC" id="2.8.4.3"/>
    </reaction>
</comment>
<dbReference type="GO" id="GO:0103039">
    <property type="term" value="F:protein methylthiotransferase activity"/>
    <property type="evidence" value="ECO:0007669"/>
    <property type="project" value="UniProtKB-EC"/>
</dbReference>
<comment type="subcellular location">
    <subcellularLocation>
        <location evidence="10">Cytoplasm</location>
    </subcellularLocation>
</comment>
<dbReference type="eggNOG" id="COG0621">
    <property type="taxonomic scope" value="Bacteria"/>
</dbReference>
<evidence type="ECO:0000259" key="12">
    <source>
        <dbReference type="PROSITE" id="PS51449"/>
    </source>
</evidence>
<dbReference type="CDD" id="cd01335">
    <property type="entry name" value="Radical_SAM"/>
    <property type="match status" value="1"/>
</dbReference>
<feature type="binding site" evidence="10">
    <location>
        <position position="157"/>
    </location>
    <ligand>
        <name>[4Fe-4S] cluster</name>
        <dbReference type="ChEBI" id="CHEBI:49883"/>
        <label>2</label>
        <note>4Fe-4S-S-AdoMet</note>
    </ligand>
</feature>
<dbReference type="PROSITE" id="PS51449">
    <property type="entry name" value="MTTASE_N"/>
    <property type="match status" value="1"/>
</dbReference>
<dbReference type="Pfam" id="PF00919">
    <property type="entry name" value="UPF0004"/>
    <property type="match status" value="1"/>
</dbReference>
<dbReference type="HAMAP" id="MF_01865">
    <property type="entry name" value="MTTase_RimO"/>
    <property type="match status" value="1"/>
</dbReference>
<comment type="cofactor">
    <cofactor evidence="10">
        <name>[4Fe-4S] cluster</name>
        <dbReference type="ChEBI" id="CHEBI:49883"/>
    </cofactor>
    <text evidence="10">Binds 2 [4Fe-4S] clusters. One cluster is coordinated with 3 cysteines and an exchangeable S-adenosyl-L-methionine.</text>
</comment>
<comment type="similarity">
    <text evidence="10">Belongs to the methylthiotransferase family. RimO subfamily.</text>
</comment>
<comment type="catalytic activity">
    <reaction evidence="10">
        <text>L-aspartate(89)-[ribosomal protein uS12]-hydrogen + (sulfur carrier)-SH + AH2 + 2 S-adenosyl-L-methionine = 3-methylsulfanyl-L-aspartate(89)-[ribosomal protein uS12]-hydrogen + (sulfur carrier)-H + 5'-deoxyadenosine + L-methionine + A + S-adenosyl-L-homocysteine + 2 H(+)</text>
        <dbReference type="Rhea" id="RHEA:37087"/>
        <dbReference type="Rhea" id="RHEA-COMP:10460"/>
        <dbReference type="Rhea" id="RHEA-COMP:10461"/>
        <dbReference type="Rhea" id="RHEA-COMP:14737"/>
        <dbReference type="Rhea" id="RHEA-COMP:14739"/>
        <dbReference type="ChEBI" id="CHEBI:13193"/>
        <dbReference type="ChEBI" id="CHEBI:15378"/>
        <dbReference type="ChEBI" id="CHEBI:17319"/>
        <dbReference type="ChEBI" id="CHEBI:17499"/>
        <dbReference type="ChEBI" id="CHEBI:29917"/>
        <dbReference type="ChEBI" id="CHEBI:29961"/>
        <dbReference type="ChEBI" id="CHEBI:57844"/>
        <dbReference type="ChEBI" id="CHEBI:57856"/>
        <dbReference type="ChEBI" id="CHEBI:59789"/>
        <dbReference type="ChEBI" id="CHEBI:64428"/>
        <dbReference type="ChEBI" id="CHEBI:73599"/>
        <dbReference type="EC" id="2.8.4.4"/>
    </reaction>
</comment>
<dbReference type="InterPro" id="IPR005839">
    <property type="entry name" value="Methylthiotransferase"/>
</dbReference>
<feature type="domain" description="Radical SAM core" evidence="13">
    <location>
        <begin position="143"/>
        <end position="373"/>
    </location>
</feature>
<keyword evidence="6 10" id="KW-0479">Metal-binding</keyword>
<feature type="binding site" evidence="10">
    <location>
        <position position="161"/>
    </location>
    <ligand>
        <name>[4Fe-4S] cluster</name>
        <dbReference type="ChEBI" id="CHEBI:49883"/>
        <label>2</label>
        <note>4Fe-4S-S-AdoMet</note>
    </ligand>
</feature>
<dbReference type="InterPro" id="IPR038135">
    <property type="entry name" value="Methylthiotransferase_N_sf"/>
</dbReference>
<sequence>MFINVGLVSLGCPKNLVDSEVMLGLLREAKFNITSNEAEADVLIVNTCGFIQSAKEESIRHIFELAQYKDRGRCQALVVTGCLAQRYHQELMEEIPEIDALVGPGHINDIVQIIKEILANKQRKSHICEPEYIYDEYAPRLLSTPTYTAYIKVAEGCDNRCAYCAIPNIRGRFRSRPLESIVAEAKTLVANGTREIILIAQDTTRYGQDIYGQYSLDKLLWLLQDIPDLKWIRILYCYPNRFTDGLIKAIAQLPKVCKYIDLPVQHANNEILRAMGRPGNQQQVRSLIDRLRREIPGLVLRTSFIVGFPGETEEQFQELLNFMQQVKFDRAGVFTYSQEEGTPAAELPNQIPEEIKQERYHRAMTLQREISLAQNQRRIGQVLEVLVEKVIDGSKNIYAGRSMGDAPEIDGTVEIVSTRPLISGEFVHVKITRALEYDLMGELAQ</sequence>
<feature type="binding site" evidence="10">
    <location>
        <position position="48"/>
    </location>
    <ligand>
        <name>[4Fe-4S] cluster</name>
        <dbReference type="ChEBI" id="CHEBI:49883"/>
        <label>1</label>
    </ligand>
</feature>
<dbReference type="GO" id="GO:0035599">
    <property type="term" value="F:aspartic acid methylthiotransferase activity"/>
    <property type="evidence" value="ECO:0007669"/>
    <property type="project" value="TreeGrafter"/>
</dbReference>
<dbReference type="SFLD" id="SFLDF00274">
    <property type="entry name" value="ribosomal_protein_S12_methylth"/>
    <property type="match status" value="1"/>
</dbReference>
<dbReference type="KEGG" id="dca:Desca_1459"/>
<keyword evidence="7 10" id="KW-0408">Iron</keyword>
<reference evidence="14" key="1">
    <citation type="submission" date="2011-05" db="EMBL/GenBank/DDBJ databases">
        <title>Complete sequence of Desulfotomaculum carboxydivorans CO-1-SRB.</title>
        <authorList>
            <consortium name="US DOE Joint Genome Institute"/>
            <person name="Lucas S."/>
            <person name="Han J."/>
            <person name="Lapidus A."/>
            <person name="Cheng J.-F."/>
            <person name="Goodwin L."/>
            <person name="Pitluck S."/>
            <person name="Peters L."/>
            <person name="Mikhailova N."/>
            <person name="Lu M."/>
            <person name="Han C."/>
            <person name="Tapia R."/>
            <person name="Land M."/>
            <person name="Hauser L."/>
            <person name="Kyrpides N."/>
            <person name="Ivanova N."/>
            <person name="Pagani I."/>
            <person name="Stams A."/>
            <person name="Plugge C."/>
            <person name="Muyzer G."/>
            <person name="Kuever J."/>
            <person name="Parshina S."/>
            <person name="Ivanova A."/>
            <person name="Nazina T."/>
            <person name="Woyke T."/>
        </authorList>
    </citation>
    <scope>NUCLEOTIDE SEQUENCE [LARGE SCALE GENOMIC DNA]</scope>
    <source>
        <strain evidence="14">CO-1-SRB</strain>
    </source>
</reference>
<keyword evidence="2 10" id="KW-0004">4Fe-4S</keyword>
<feature type="binding site" evidence="10">
    <location>
        <position position="164"/>
    </location>
    <ligand>
        <name>[4Fe-4S] cluster</name>
        <dbReference type="ChEBI" id="CHEBI:49883"/>
        <label>2</label>
        <note>4Fe-4S-S-AdoMet</note>
    </ligand>
</feature>
<dbReference type="Proteomes" id="UP000009226">
    <property type="component" value="Chromosome"/>
</dbReference>
<keyword evidence="4 10" id="KW-0808">Transferase</keyword>
<evidence type="ECO:0000256" key="1">
    <source>
        <dbReference type="ARBA" id="ARBA00003234"/>
    </source>
</evidence>
<evidence type="ECO:0000256" key="8">
    <source>
        <dbReference type="ARBA" id="ARBA00023014"/>
    </source>
</evidence>
<dbReference type="PANTHER" id="PTHR43837">
    <property type="entry name" value="RIBOSOMAL PROTEIN S12 METHYLTHIOTRANSFERASE RIMO"/>
    <property type="match status" value="1"/>
</dbReference>
<evidence type="ECO:0000256" key="10">
    <source>
        <dbReference type="HAMAP-Rule" id="MF_01865"/>
    </source>
</evidence>
<dbReference type="InterPro" id="IPR058240">
    <property type="entry name" value="rSAM_sf"/>
</dbReference>
<gene>
    <name evidence="10" type="primary">rimO</name>
    <name evidence="14" type="ordered locus">Desca_1459</name>
</gene>
<dbReference type="Gene3D" id="2.40.50.140">
    <property type="entry name" value="Nucleic acid-binding proteins"/>
    <property type="match status" value="1"/>
</dbReference>
<keyword evidence="15" id="KW-1185">Reference proteome</keyword>
<feature type="domain" description="MTTase N-terminal" evidence="12">
    <location>
        <begin position="3"/>
        <end position="119"/>
    </location>
</feature>
<dbReference type="InterPro" id="IPR013848">
    <property type="entry name" value="Methylthiotransferase_N"/>
</dbReference>
<keyword evidence="3 10" id="KW-0963">Cytoplasm</keyword>
<dbReference type="HOGENOM" id="CLU_018697_0_1_9"/>
<feature type="domain" description="TRAM" evidence="11">
    <location>
        <begin position="376"/>
        <end position="445"/>
    </location>
</feature>
<evidence type="ECO:0000256" key="5">
    <source>
        <dbReference type="ARBA" id="ARBA00022691"/>
    </source>
</evidence>
<evidence type="ECO:0000256" key="3">
    <source>
        <dbReference type="ARBA" id="ARBA00022490"/>
    </source>
</evidence>
<organism evidence="14 15">
    <name type="scientific">Desulfotomaculum nigrificans (strain DSM 14880 / VKM B-2319 / CO-1-SRB)</name>
    <name type="common">Desulfotomaculum carboxydivorans</name>
    <dbReference type="NCBI Taxonomy" id="868595"/>
    <lineage>
        <taxon>Bacteria</taxon>
        <taxon>Bacillati</taxon>
        <taxon>Bacillota</taxon>
        <taxon>Clostridia</taxon>
        <taxon>Eubacteriales</taxon>
        <taxon>Desulfotomaculaceae</taxon>
        <taxon>Desulfotomaculum</taxon>
    </lineage>
</organism>
<keyword evidence="8 10" id="KW-0411">Iron-sulfur</keyword>
<keyword evidence="5 10" id="KW-0949">S-adenosyl-L-methionine</keyword>
<dbReference type="InterPro" id="IPR006638">
    <property type="entry name" value="Elp3/MiaA/NifB-like_rSAM"/>
</dbReference>
<dbReference type="InterPro" id="IPR005840">
    <property type="entry name" value="Ribosomal_uS12_MeSTrfase_RimO"/>
</dbReference>
<dbReference type="Pfam" id="PF18693">
    <property type="entry name" value="TRAM_2"/>
    <property type="match status" value="1"/>
</dbReference>
<dbReference type="InterPro" id="IPR002792">
    <property type="entry name" value="TRAM_dom"/>
</dbReference>
<comment type="function">
    <text evidence="1">Catalyzes the methylthiolation of N6-(dimethylallyl)adenosine (i(6)A), leading to the formation of 2-methylthio-N6-(dimethylallyl)adenosine (ms(2)i(6)A) at position 37 in tRNAs that read codons beginning with uridine.</text>
</comment>
<dbReference type="PROSITE" id="PS01278">
    <property type="entry name" value="MTTASE_RADICAL"/>
    <property type="match status" value="1"/>
</dbReference>
<dbReference type="PROSITE" id="PS50926">
    <property type="entry name" value="TRAM"/>
    <property type="match status" value="1"/>
</dbReference>
<keyword evidence="14" id="KW-0687">Ribonucleoprotein</keyword>
<dbReference type="PANTHER" id="PTHR43837:SF1">
    <property type="entry name" value="RIBOSOMAL PROTEIN US12 METHYLTHIOTRANSFERASE RIMO"/>
    <property type="match status" value="1"/>
</dbReference>
<evidence type="ECO:0000313" key="14">
    <source>
        <dbReference type="EMBL" id="AEF94314.1"/>
    </source>
</evidence>
<evidence type="ECO:0000259" key="13">
    <source>
        <dbReference type="PROSITE" id="PS51918"/>
    </source>
</evidence>
<dbReference type="FunFam" id="3.40.50.12160:FF:000003">
    <property type="entry name" value="CDK5 regulatory subunit-associated protein 1"/>
    <property type="match status" value="1"/>
</dbReference>
<dbReference type="Gene3D" id="3.80.30.20">
    <property type="entry name" value="tm_1862 like domain"/>
    <property type="match status" value="1"/>
</dbReference>
<dbReference type="RefSeq" id="WP_003541300.1">
    <property type="nucleotide sequence ID" value="NC_015565.1"/>
</dbReference>
<dbReference type="FunFam" id="3.80.30.20:FF:000001">
    <property type="entry name" value="tRNA-2-methylthio-N(6)-dimethylallyladenosine synthase 2"/>
    <property type="match status" value="1"/>
</dbReference>
<evidence type="ECO:0000256" key="9">
    <source>
        <dbReference type="ARBA" id="ARBA00051425"/>
    </source>
</evidence>
<comment type="function">
    <text evidence="10">Catalyzes the methylthiolation of an aspartic acid residue of ribosomal protein uS12.</text>
</comment>
<dbReference type="GO" id="GO:0035597">
    <property type="term" value="F:tRNA-2-methylthio-N(6)-dimethylallyladenosine(37) synthase activity"/>
    <property type="evidence" value="ECO:0007669"/>
    <property type="project" value="UniProtKB-EC"/>
</dbReference>
<evidence type="ECO:0000256" key="2">
    <source>
        <dbReference type="ARBA" id="ARBA00022485"/>
    </source>
</evidence>
<dbReference type="GO" id="GO:0005840">
    <property type="term" value="C:ribosome"/>
    <property type="evidence" value="ECO:0007669"/>
    <property type="project" value="UniProtKB-KW"/>
</dbReference>
<keyword evidence="14" id="KW-0689">Ribosomal protein</keyword>
<evidence type="ECO:0000256" key="4">
    <source>
        <dbReference type="ARBA" id="ARBA00022679"/>
    </source>
</evidence>
<dbReference type="GO" id="GO:0005829">
    <property type="term" value="C:cytosol"/>
    <property type="evidence" value="ECO:0007669"/>
    <property type="project" value="TreeGrafter"/>
</dbReference>
<evidence type="ECO:0000256" key="6">
    <source>
        <dbReference type="ARBA" id="ARBA00022723"/>
    </source>
</evidence>
<dbReference type="STRING" id="868595.Desca_1459"/>
<dbReference type="InterPro" id="IPR023404">
    <property type="entry name" value="rSAM_horseshoe"/>
</dbReference>
<evidence type="ECO:0000313" key="15">
    <source>
        <dbReference type="Proteomes" id="UP000009226"/>
    </source>
</evidence>
<feature type="binding site" evidence="10">
    <location>
        <position position="12"/>
    </location>
    <ligand>
        <name>[4Fe-4S] cluster</name>
        <dbReference type="ChEBI" id="CHEBI:49883"/>
        <label>1</label>
    </ligand>
</feature>